<dbReference type="SUPFAM" id="SSF56935">
    <property type="entry name" value="Porins"/>
    <property type="match status" value="1"/>
</dbReference>
<evidence type="ECO:0000259" key="13">
    <source>
        <dbReference type="Pfam" id="PF07715"/>
    </source>
</evidence>
<feature type="domain" description="TonB-dependent receptor plug" evidence="13">
    <location>
        <begin position="126"/>
        <end position="243"/>
    </location>
</feature>
<gene>
    <name evidence="14" type="ORF">EOD40_13300</name>
</gene>
<evidence type="ECO:0000256" key="4">
    <source>
        <dbReference type="ARBA" id="ARBA00022496"/>
    </source>
</evidence>
<dbReference type="PANTHER" id="PTHR32552:SF89">
    <property type="entry name" value="CATECHOLATE SIDEROPHORE RECEPTOR FIU"/>
    <property type="match status" value="1"/>
</dbReference>
<evidence type="ECO:0000256" key="7">
    <source>
        <dbReference type="ARBA" id="ARBA00023004"/>
    </source>
</evidence>
<evidence type="ECO:0000256" key="2">
    <source>
        <dbReference type="ARBA" id="ARBA00022448"/>
    </source>
</evidence>
<evidence type="ECO:0000313" key="15">
    <source>
        <dbReference type="Proteomes" id="UP000285211"/>
    </source>
</evidence>
<dbReference type="EMBL" id="SACJ01000009">
    <property type="protein sequence ID" value="RVT73889.1"/>
    <property type="molecule type" value="Genomic_DNA"/>
</dbReference>
<comment type="similarity">
    <text evidence="11">Belongs to the TonB-dependent receptor family.</text>
</comment>
<keyword evidence="5 11" id="KW-0812">Transmembrane</keyword>
<evidence type="ECO:0000256" key="1">
    <source>
        <dbReference type="ARBA" id="ARBA00004571"/>
    </source>
</evidence>
<dbReference type="PANTHER" id="PTHR32552">
    <property type="entry name" value="FERRICHROME IRON RECEPTOR-RELATED"/>
    <property type="match status" value="1"/>
</dbReference>
<evidence type="ECO:0000256" key="6">
    <source>
        <dbReference type="ARBA" id="ARBA00022729"/>
    </source>
</evidence>
<dbReference type="AlphaFoldDB" id="A0A437KQ96"/>
<keyword evidence="3 11" id="KW-1134">Transmembrane beta strand</keyword>
<dbReference type="Proteomes" id="UP000285211">
    <property type="component" value="Unassembled WGS sequence"/>
</dbReference>
<keyword evidence="15" id="KW-1185">Reference proteome</keyword>
<name>A0A437KQ96_9FLAO</name>
<evidence type="ECO:0000256" key="9">
    <source>
        <dbReference type="ARBA" id="ARBA00023136"/>
    </source>
</evidence>
<dbReference type="GO" id="GO:0009279">
    <property type="term" value="C:cell outer membrane"/>
    <property type="evidence" value="ECO:0007669"/>
    <property type="project" value="UniProtKB-SubCell"/>
</dbReference>
<dbReference type="Gene3D" id="2.60.40.1120">
    <property type="entry name" value="Carboxypeptidase-like, regulatory domain"/>
    <property type="match status" value="1"/>
</dbReference>
<evidence type="ECO:0000256" key="8">
    <source>
        <dbReference type="ARBA" id="ARBA00023065"/>
    </source>
</evidence>
<dbReference type="GO" id="GO:0015344">
    <property type="term" value="F:siderophore uptake transmembrane transporter activity"/>
    <property type="evidence" value="ECO:0007669"/>
    <property type="project" value="TreeGrafter"/>
</dbReference>
<keyword evidence="8" id="KW-0406">Ion transport</keyword>
<dbReference type="InterPro" id="IPR008969">
    <property type="entry name" value="CarboxyPept-like_regulatory"/>
</dbReference>
<keyword evidence="4" id="KW-0410">Iron transport</keyword>
<evidence type="ECO:0000256" key="12">
    <source>
        <dbReference type="SAM" id="SignalP"/>
    </source>
</evidence>
<evidence type="ECO:0000256" key="10">
    <source>
        <dbReference type="ARBA" id="ARBA00023237"/>
    </source>
</evidence>
<keyword evidence="2 11" id="KW-0813">Transport</keyword>
<dbReference type="Gene3D" id="2.40.170.20">
    <property type="entry name" value="TonB-dependent receptor, beta-barrel domain"/>
    <property type="match status" value="1"/>
</dbReference>
<evidence type="ECO:0000313" key="14">
    <source>
        <dbReference type="EMBL" id="RVT73889.1"/>
    </source>
</evidence>
<dbReference type="Pfam" id="PF13715">
    <property type="entry name" value="CarbopepD_reg_2"/>
    <property type="match status" value="1"/>
</dbReference>
<evidence type="ECO:0000256" key="3">
    <source>
        <dbReference type="ARBA" id="ARBA00022452"/>
    </source>
</evidence>
<dbReference type="InterPro" id="IPR037066">
    <property type="entry name" value="Plug_dom_sf"/>
</dbReference>
<organism evidence="14 15">
    <name type="scientific">Flavobacterium sufflavum</name>
    <dbReference type="NCBI Taxonomy" id="1921138"/>
    <lineage>
        <taxon>Bacteria</taxon>
        <taxon>Pseudomonadati</taxon>
        <taxon>Bacteroidota</taxon>
        <taxon>Flavobacteriia</taxon>
        <taxon>Flavobacteriales</taxon>
        <taxon>Flavobacteriaceae</taxon>
        <taxon>Flavobacterium</taxon>
    </lineage>
</organism>
<evidence type="ECO:0000256" key="5">
    <source>
        <dbReference type="ARBA" id="ARBA00022692"/>
    </source>
</evidence>
<dbReference type="Gene3D" id="2.170.130.10">
    <property type="entry name" value="TonB-dependent receptor, plug domain"/>
    <property type="match status" value="1"/>
</dbReference>
<dbReference type="OrthoDB" id="1122665at2"/>
<dbReference type="Pfam" id="PF07715">
    <property type="entry name" value="Plug"/>
    <property type="match status" value="1"/>
</dbReference>
<dbReference type="InterPro" id="IPR012910">
    <property type="entry name" value="Plug_dom"/>
</dbReference>
<dbReference type="InterPro" id="IPR039426">
    <property type="entry name" value="TonB-dep_rcpt-like"/>
</dbReference>
<dbReference type="InterPro" id="IPR036942">
    <property type="entry name" value="Beta-barrel_TonB_sf"/>
</dbReference>
<keyword evidence="7" id="KW-0408">Iron</keyword>
<comment type="subcellular location">
    <subcellularLocation>
        <location evidence="1 11">Cell outer membrane</location>
        <topology evidence="1 11">Multi-pass membrane protein</topology>
    </subcellularLocation>
</comment>
<feature type="signal peptide" evidence="12">
    <location>
        <begin position="1"/>
        <end position="25"/>
    </location>
</feature>
<dbReference type="RefSeq" id="WP_128196334.1">
    <property type="nucleotide sequence ID" value="NZ_SACJ01000009.1"/>
</dbReference>
<keyword evidence="10 11" id="KW-0998">Cell outer membrane</keyword>
<sequence length="676" mass="73072">MKTMQLIKDYFLFIAIISCSLTSFAQQGKIQGKVTDDKGIGLPGSTVIIEGNNKSAVTDINGDFTIGNLNDGTYKINISYIGFTTQKTTVKVPQSSKLNISLKEDQATLDEVVVTGVFDKRTKLGASVAISTINAKTLERIAPASAADMLKTVPGVYVNSAYGEVKNVIYSRGVSANSVGGLANDPNGYYYVSLQEDGLPVAAVNSASLSADYFFRSDATIYRVEAVRGGTSSITSANAPGGVFNFLSKTGSGSKANEFRQKIGLEGDGKNLYTRSDINIGDTFGKDKKWSYNIGGFYRYSNGARYAGYAQNRGGQIKANVMKSYNSGSVKFYAKYLDDHNGSNVPLIGKGFGNDITLADGVKKTDSYALTATKVTIPNRSDSKTTVFDPTNLNHSKDAYFGIDWQQKIGDSWVINNNIRYSSKLADVDSQTATNFGYLDDPTTNFLMGTLQIFRPGVITYKDRETGQVLAQVKQDFAGRTPVYTVLNSTLPATVPEKPAIRYAGSVKNYTTLDELMNQFTVTKKIKKGSITGGFFYTNSRIISDPNITAPVLSVSAIGNKTAPLDVSFVQDGTGTAYQVSDPNSGYLKLGGSFGGGTYDYNSNQLSLFLGNNLNLTEKLNFDWGIRYETASIKGNNNRAARTTKSGGFDGNPLTIYDNYYSVLGTDIINFNVSSI</sequence>
<keyword evidence="6 12" id="KW-0732">Signal</keyword>
<accession>A0A437KQ96</accession>
<protein>
    <recommendedName>
        <fullName evidence="13">TonB-dependent receptor plug domain-containing protein</fullName>
    </recommendedName>
</protein>
<keyword evidence="9 11" id="KW-0472">Membrane</keyword>
<dbReference type="SUPFAM" id="SSF49464">
    <property type="entry name" value="Carboxypeptidase regulatory domain-like"/>
    <property type="match status" value="1"/>
</dbReference>
<evidence type="ECO:0000256" key="11">
    <source>
        <dbReference type="PROSITE-ProRule" id="PRU01360"/>
    </source>
</evidence>
<dbReference type="PROSITE" id="PS52016">
    <property type="entry name" value="TONB_DEPENDENT_REC_3"/>
    <property type="match status" value="1"/>
</dbReference>
<feature type="chain" id="PRO_5019585199" description="TonB-dependent receptor plug domain-containing protein" evidence="12">
    <location>
        <begin position="26"/>
        <end position="676"/>
    </location>
</feature>
<reference evidence="14 15" key="1">
    <citation type="submission" date="2019-01" db="EMBL/GenBank/DDBJ databases">
        <authorList>
            <person name="Chen W.-M."/>
        </authorList>
    </citation>
    <scope>NUCLEOTIDE SEQUENCE [LARGE SCALE GENOMIC DNA]</scope>
    <source>
        <strain evidence="14 15">BBQ-12</strain>
    </source>
</reference>
<comment type="caution">
    <text evidence="14">The sequence shown here is derived from an EMBL/GenBank/DDBJ whole genome shotgun (WGS) entry which is preliminary data.</text>
</comment>
<proteinExistence type="inferred from homology"/>